<dbReference type="PANTHER" id="PTHR36450">
    <property type="entry name" value="THIOREDOXIN"/>
    <property type="match status" value="1"/>
</dbReference>
<dbReference type="Pfam" id="PF13192">
    <property type="entry name" value="Thioredoxin_3"/>
    <property type="match status" value="1"/>
</dbReference>
<reference evidence="2 3" key="1">
    <citation type="submission" date="2017-01" db="EMBL/GenBank/DDBJ databases">
        <title>Novel large sulfur bacteria in the metagenomes of groundwater-fed chemosynthetic microbial mats in the Lake Huron basin.</title>
        <authorList>
            <person name="Sharrar A.M."/>
            <person name="Flood B.E."/>
            <person name="Bailey J.V."/>
            <person name="Jones D.S."/>
            <person name="Biddanda B."/>
            <person name="Ruberg S.A."/>
            <person name="Marcus D.N."/>
            <person name="Dick G.J."/>
        </authorList>
    </citation>
    <scope>NUCLEOTIDE SEQUENCE [LARGE SCALE GENOMIC DNA]</scope>
    <source>
        <strain evidence="2">A8</strain>
    </source>
</reference>
<comment type="caution">
    <text evidence="2">The sequence shown here is derived from an EMBL/GenBank/DDBJ whole genome shotgun (WGS) entry which is preliminary data.</text>
</comment>
<dbReference type="NCBIfam" id="TIGR00412">
    <property type="entry name" value="redox_disulf_2"/>
    <property type="match status" value="1"/>
</dbReference>
<evidence type="ECO:0000259" key="1">
    <source>
        <dbReference type="Pfam" id="PF13192"/>
    </source>
</evidence>
<proteinExistence type="predicted"/>
<sequence>MQIKVLGTGCANCKTTFKLIEDMAKEKGVAVELEKVEDLPSIMGYGVMSTPGVVVDGKVVHAGGIPSKAAVEGWLGGATAAAPAAGGCCSGGKCC</sequence>
<accession>A0A1Y1Q6R6</accession>
<dbReference type="Proteomes" id="UP000192491">
    <property type="component" value="Unassembled WGS sequence"/>
</dbReference>
<dbReference type="InterPro" id="IPR036249">
    <property type="entry name" value="Thioredoxin-like_sf"/>
</dbReference>
<organism evidence="2 3">
    <name type="scientific">Thiothrix lacustris</name>
    <dbReference type="NCBI Taxonomy" id="525917"/>
    <lineage>
        <taxon>Bacteria</taxon>
        <taxon>Pseudomonadati</taxon>
        <taxon>Pseudomonadota</taxon>
        <taxon>Gammaproteobacteria</taxon>
        <taxon>Thiotrichales</taxon>
        <taxon>Thiotrichaceae</taxon>
        <taxon>Thiothrix</taxon>
    </lineage>
</organism>
<dbReference type="SUPFAM" id="SSF52833">
    <property type="entry name" value="Thioredoxin-like"/>
    <property type="match status" value="1"/>
</dbReference>
<dbReference type="InterPro" id="IPR012336">
    <property type="entry name" value="Thioredoxin-like_fold"/>
</dbReference>
<feature type="domain" description="Thioredoxin-like fold" evidence="1">
    <location>
        <begin position="1"/>
        <end position="75"/>
    </location>
</feature>
<dbReference type="PANTHER" id="PTHR36450:SF1">
    <property type="entry name" value="THIOREDOXIN"/>
    <property type="match status" value="1"/>
</dbReference>
<evidence type="ECO:0000313" key="2">
    <source>
        <dbReference type="EMBL" id="OQW97622.1"/>
    </source>
</evidence>
<dbReference type="Gene3D" id="3.40.30.10">
    <property type="entry name" value="Glutaredoxin"/>
    <property type="match status" value="1"/>
</dbReference>
<dbReference type="EMBL" id="MTEJ01000797">
    <property type="protein sequence ID" value="OQW97622.1"/>
    <property type="molecule type" value="Genomic_DNA"/>
</dbReference>
<dbReference type="InterPro" id="IPR005243">
    <property type="entry name" value="THIRX-like_proc"/>
</dbReference>
<protein>
    <submittedName>
        <fullName evidence="2">Thioredoxin family protein</fullName>
    </submittedName>
</protein>
<dbReference type="STRING" id="1123401.GCA_000621325_00276"/>
<gene>
    <name evidence="2" type="ORF">BWK73_54080</name>
</gene>
<evidence type="ECO:0000313" key="3">
    <source>
        <dbReference type="Proteomes" id="UP000192491"/>
    </source>
</evidence>
<name>A0A1Y1Q6R6_9GAMM</name>
<dbReference type="AlphaFoldDB" id="A0A1Y1Q6R6"/>